<keyword evidence="2" id="KW-1185">Reference proteome</keyword>
<dbReference type="Proteomes" id="UP001550378">
    <property type="component" value="Unassembled WGS sequence"/>
</dbReference>
<dbReference type="RefSeq" id="WP_359656546.1">
    <property type="nucleotide sequence ID" value="NZ_JBEXZP010000137.1"/>
</dbReference>
<dbReference type="EMBL" id="JBEXZR010000052">
    <property type="protein sequence ID" value="MEU0712256.1"/>
    <property type="molecule type" value="Genomic_DNA"/>
</dbReference>
<comment type="caution">
    <text evidence="1">The sequence shown here is derived from an EMBL/GenBank/DDBJ whole genome shotgun (WGS) entry which is preliminary data.</text>
</comment>
<reference evidence="1 2" key="1">
    <citation type="submission" date="2024-06" db="EMBL/GenBank/DDBJ databases">
        <title>The Natural Products Discovery Center: Release of the First 8490 Sequenced Strains for Exploring Actinobacteria Biosynthetic Diversity.</title>
        <authorList>
            <person name="Kalkreuter E."/>
            <person name="Kautsar S.A."/>
            <person name="Yang D."/>
            <person name="Bader C.D."/>
            <person name="Teijaro C.N."/>
            <person name="Fluegel L."/>
            <person name="Davis C.M."/>
            <person name="Simpson J.R."/>
            <person name="Lauterbach L."/>
            <person name="Steele A.D."/>
            <person name="Gui C."/>
            <person name="Meng S."/>
            <person name="Li G."/>
            <person name="Viehrig K."/>
            <person name="Ye F."/>
            <person name="Su P."/>
            <person name="Kiefer A.F."/>
            <person name="Nichols A."/>
            <person name="Cepeda A.J."/>
            <person name="Yan W."/>
            <person name="Fan B."/>
            <person name="Jiang Y."/>
            <person name="Adhikari A."/>
            <person name="Zheng C.-J."/>
            <person name="Schuster L."/>
            <person name="Cowan T.M."/>
            <person name="Smanski M.J."/>
            <person name="Chevrette M.G."/>
            <person name="De Carvalho L.P.S."/>
            <person name="Shen B."/>
        </authorList>
    </citation>
    <scope>NUCLEOTIDE SEQUENCE [LARGE SCALE GENOMIC DNA]</scope>
    <source>
        <strain evidence="1 2">NPDC006337</strain>
    </source>
</reference>
<organism evidence="1 2">
    <name type="scientific">Streptomyces lavendulocolor</name>
    <dbReference type="NCBI Taxonomy" id="67316"/>
    <lineage>
        <taxon>Bacteria</taxon>
        <taxon>Bacillati</taxon>
        <taxon>Actinomycetota</taxon>
        <taxon>Actinomycetes</taxon>
        <taxon>Kitasatosporales</taxon>
        <taxon>Streptomycetaceae</taxon>
        <taxon>Streptomyces</taxon>
    </lineage>
</organism>
<name>A0ABV2WG09_9ACTN</name>
<sequence length="68" mass="7442">MISRKGLTVDGQALCAVDEPIEVEHVADNLHILHVSIYVENIQAEDPLIRRGQSSTYTLMRPPGTGEG</sequence>
<evidence type="ECO:0000313" key="2">
    <source>
        <dbReference type="Proteomes" id="UP001550378"/>
    </source>
</evidence>
<gene>
    <name evidence="1" type="ORF">ABZ508_33400</name>
</gene>
<evidence type="ECO:0000313" key="1">
    <source>
        <dbReference type="EMBL" id="MEU0712256.1"/>
    </source>
</evidence>
<accession>A0ABV2WG09</accession>
<proteinExistence type="predicted"/>
<protein>
    <submittedName>
        <fullName evidence="1">Uncharacterized protein</fullName>
    </submittedName>
</protein>